<dbReference type="Proteomes" id="UP000596276">
    <property type="component" value="Chromosome 6"/>
</dbReference>
<proteinExistence type="predicted"/>
<name>A0A7U2R4N7_ASPFN</name>
<dbReference type="Gene3D" id="1.20.1390.20">
    <property type="match status" value="1"/>
</dbReference>
<dbReference type="AlphaFoldDB" id="A0A7U2R4N7"/>
<dbReference type="InterPro" id="IPR040533">
    <property type="entry name" value="EF3_4HB"/>
</dbReference>
<evidence type="ECO:0000313" key="2">
    <source>
        <dbReference type="EMBL" id="QRD94405.1"/>
    </source>
</evidence>
<dbReference type="InterPro" id="IPR047036">
    <property type="entry name" value="EF3_4HB_sf"/>
</dbReference>
<evidence type="ECO:0000259" key="1">
    <source>
        <dbReference type="Pfam" id="PF17947"/>
    </source>
</evidence>
<gene>
    <name evidence="2" type="ORF">F9C07_11881</name>
</gene>
<dbReference type="EMBL" id="CP044623">
    <property type="protein sequence ID" value="QRD94405.1"/>
    <property type="molecule type" value="Genomic_DNA"/>
</dbReference>
<protein>
    <recommendedName>
        <fullName evidence="1">Elongation factor 3 four helical bundle domain-containing protein</fullName>
    </recommendedName>
</protein>
<feature type="domain" description="Elongation factor 3 four helical bundle" evidence="1">
    <location>
        <begin position="53"/>
        <end position="103"/>
    </location>
</feature>
<keyword evidence="3" id="KW-1185">Reference proteome</keyword>
<evidence type="ECO:0000313" key="3">
    <source>
        <dbReference type="Proteomes" id="UP000596276"/>
    </source>
</evidence>
<dbReference type="VEuPathDB" id="FungiDB:F9C07_11881"/>
<organism evidence="2 3">
    <name type="scientific">Aspergillus flavus (strain ATCC 200026 / FGSC A1120 / IAM 13836 / NRRL 3357 / JCM 12722 / SRRC 167)</name>
    <dbReference type="NCBI Taxonomy" id="332952"/>
    <lineage>
        <taxon>Eukaryota</taxon>
        <taxon>Fungi</taxon>
        <taxon>Dikarya</taxon>
        <taxon>Ascomycota</taxon>
        <taxon>Pezizomycotina</taxon>
        <taxon>Eurotiomycetes</taxon>
        <taxon>Eurotiomycetidae</taxon>
        <taxon>Eurotiales</taxon>
        <taxon>Aspergillaceae</taxon>
        <taxon>Aspergillus</taxon>
        <taxon>Aspergillus subgen. Circumdati</taxon>
    </lineage>
</organism>
<dbReference type="Pfam" id="PF17947">
    <property type="entry name" value="4HB"/>
    <property type="match status" value="1"/>
</dbReference>
<reference evidence="3" key="1">
    <citation type="journal article" date="2021" name="G3 (Bethesda)">
        <title>Chromosome assembled and annotated genome sequence of Aspergillus flavus NRRL 3357.</title>
        <authorList>
            <person name="Skerker J.M."/>
            <person name="Pianalto K.M."/>
            <person name="Mondo S.J."/>
            <person name="Yang K."/>
            <person name="Arkin A.P."/>
            <person name="Keller N.P."/>
            <person name="Grigoriev I.V."/>
            <person name="Louise Glass N.L."/>
        </authorList>
    </citation>
    <scope>NUCLEOTIDE SEQUENCE [LARGE SCALE GENOMIC DNA]</scope>
    <source>
        <strain evidence="3">ATCC 200026 / FGSC A1120 / IAM 13836 / NRRL 3357 / JCM 12722 / SRRC 167</strain>
    </source>
</reference>
<sequence>MGAVVFAGRLWGVFSSYPNPTRGPSYGYISLFQSRIIKNSKIFEISTARDSSPKARKQVQNPNAVLTYVGAITDQLVDEKIVETVTWTQKDSPCITGIAGEDKIK</sequence>
<accession>A0A7U2R4N7</accession>